<proteinExistence type="predicted"/>
<dbReference type="AlphaFoldDB" id="A0A6C0B8F3"/>
<name>A0A6C0B8F3_9ZZZZ</name>
<sequence length="120" mass="13772">MGHSLLLVGQAVDLSILQTQLNYLLDTTIICIREIIAIFPGVYIVVFNSVTPLLSSLYYNLKIDDARIVLPCGCYTTCFAEKTQRFYIEPWPWRTKGPYSPNIILYKRTAQLSYTCECHE</sequence>
<protein>
    <submittedName>
        <fullName evidence="1">Uncharacterized protein</fullName>
    </submittedName>
</protein>
<evidence type="ECO:0000313" key="1">
    <source>
        <dbReference type="EMBL" id="QHS88376.1"/>
    </source>
</evidence>
<reference evidence="1" key="1">
    <citation type="journal article" date="2020" name="Nature">
        <title>Giant virus diversity and host interactions through global metagenomics.</title>
        <authorList>
            <person name="Schulz F."/>
            <person name="Roux S."/>
            <person name="Paez-Espino D."/>
            <person name="Jungbluth S."/>
            <person name="Walsh D.A."/>
            <person name="Denef V.J."/>
            <person name="McMahon K.D."/>
            <person name="Konstantinidis K.T."/>
            <person name="Eloe-Fadrosh E.A."/>
            <person name="Kyrpides N.C."/>
            <person name="Woyke T."/>
        </authorList>
    </citation>
    <scope>NUCLEOTIDE SEQUENCE</scope>
    <source>
        <strain evidence="1">GVMAG-M-3300010158-55</strain>
    </source>
</reference>
<organism evidence="1">
    <name type="scientific">viral metagenome</name>
    <dbReference type="NCBI Taxonomy" id="1070528"/>
    <lineage>
        <taxon>unclassified sequences</taxon>
        <taxon>metagenomes</taxon>
        <taxon>organismal metagenomes</taxon>
    </lineage>
</organism>
<accession>A0A6C0B8F3</accession>
<dbReference type="EMBL" id="MN739095">
    <property type="protein sequence ID" value="QHS88376.1"/>
    <property type="molecule type" value="Genomic_DNA"/>
</dbReference>